<evidence type="ECO:0000313" key="14">
    <source>
        <dbReference type="Proteomes" id="UP001345013"/>
    </source>
</evidence>
<feature type="domain" description="CSC1/OSCA1-like 7TM region" evidence="9">
    <location>
        <begin position="681"/>
        <end position="955"/>
    </location>
</feature>
<evidence type="ECO:0000259" key="10">
    <source>
        <dbReference type="Pfam" id="PF12621"/>
    </source>
</evidence>
<feature type="transmembrane region" description="Helical" evidence="8">
    <location>
        <begin position="182"/>
        <end position="200"/>
    </location>
</feature>
<feature type="domain" description="CSC1/OSCA1-like N-terminal transmembrane" evidence="11">
    <location>
        <begin position="41"/>
        <end position="202"/>
    </location>
</feature>
<evidence type="ECO:0000256" key="6">
    <source>
        <dbReference type="ARBA" id="ARBA00023136"/>
    </source>
</evidence>
<evidence type="ECO:0000256" key="2">
    <source>
        <dbReference type="ARBA" id="ARBA00007779"/>
    </source>
</evidence>
<feature type="transmembrane region" description="Helical" evidence="8">
    <location>
        <begin position="970"/>
        <end position="988"/>
    </location>
</feature>
<feature type="domain" description="10TM putative phosphate transporter extracellular tail" evidence="10">
    <location>
        <begin position="1258"/>
        <end position="1346"/>
    </location>
</feature>
<feature type="compositionally biased region" description="Gly residues" evidence="7">
    <location>
        <begin position="408"/>
        <end position="417"/>
    </location>
</feature>
<proteinExistence type="inferred from homology"/>
<comment type="caution">
    <text evidence="13">The sequence shown here is derived from an EMBL/GenBank/DDBJ whole genome shotgun (WGS) entry which is preliminary data.</text>
</comment>
<gene>
    <name evidence="13" type="ORF">LTR24_004978</name>
</gene>
<keyword evidence="4 8" id="KW-0812">Transmembrane</keyword>
<feature type="transmembrane region" description="Helical" evidence="8">
    <location>
        <begin position="773"/>
        <end position="794"/>
    </location>
</feature>
<evidence type="ECO:0000256" key="4">
    <source>
        <dbReference type="ARBA" id="ARBA00022692"/>
    </source>
</evidence>
<feature type="transmembrane region" description="Helical" evidence="8">
    <location>
        <begin position="683"/>
        <end position="707"/>
    </location>
</feature>
<feature type="compositionally biased region" description="Polar residues" evidence="7">
    <location>
        <begin position="1078"/>
        <end position="1087"/>
    </location>
</feature>
<keyword evidence="3" id="KW-0813">Transport</keyword>
<evidence type="ECO:0008006" key="15">
    <source>
        <dbReference type="Google" id="ProtNLM"/>
    </source>
</evidence>
<evidence type="ECO:0000256" key="1">
    <source>
        <dbReference type="ARBA" id="ARBA00004141"/>
    </source>
</evidence>
<keyword evidence="14" id="KW-1185">Reference proteome</keyword>
<keyword evidence="6 8" id="KW-0472">Membrane</keyword>
<feature type="region of interest" description="Disordered" evidence="7">
    <location>
        <begin position="408"/>
        <end position="428"/>
    </location>
</feature>
<feature type="transmembrane region" description="Helical" evidence="8">
    <location>
        <begin position="727"/>
        <end position="752"/>
    </location>
</feature>
<dbReference type="Pfam" id="PF02714">
    <property type="entry name" value="RSN1_7TM"/>
    <property type="match status" value="1"/>
</dbReference>
<dbReference type="Proteomes" id="UP001345013">
    <property type="component" value="Unassembled WGS sequence"/>
</dbReference>
<feature type="transmembrane region" description="Helical" evidence="8">
    <location>
        <begin position="828"/>
        <end position="852"/>
    </location>
</feature>
<feature type="transmembrane region" description="Helical" evidence="8">
    <location>
        <begin position="898"/>
        <end position="914"/>
    </location>
</feature>
<dbReference type="Pfam" id="PF14703">
    <property type="entry name" value="PHM7_cyt"/>
    <property type="match status" value="2"/>
</dbReference>
<feature type="region of interest" description="Disordered" evidence="7">
    <location>
        <begin position="303"/>
        <end position="387"/>
    </location>
</feature>
<dbReference type="EMBL" id="JAVRRG010000054">
    <property type="protein sequence ID" value="KAK5092642.1"/>
    <property type="molecule type" value="Genomic_DNA"/>
</dbReference>
<dbReference type="InterPro" id="IPR003864">
    <property type="entry name" value="CSC1/OSCA1-like_7TM"/>
</dbReference>
<evidence type="ECO:0000256" key="8">
    <source>
        <dbReference type="SAM" id="Phobius"/>
    </source>
</evidence>
<comment type="similarity">
    <text evidence="2">Belongs to the CSC1 (TC 1.A.17) family.</text>
</comment>
<dbReference type="InterPro" id="IPR027815">
    <property type="entry name" value="CSC1/OSCA1-like_cyt"/>
</dbReference>
<feature type="transmembrane region" description="Helical" evidence="8">
    <location>
        <begin position="935"/>
        <end position="958"/>
    </location>
</feature>
<feature type="compositionally biased region" description="Basic and acidic residues" evidence="7">
    <location>
        <begin position="1165"/>
        <end position="1191"/>
    </location>
</feature>
<feature type="compositionally biased region" description="Polar residues" evidence="7">
    <location>
        <begin position="1155"/>
        <end position="1164"/>
    </location>
</feature>
<dbReference type="Pfam" id="PF13967">
    <property type="entry name" value="RSN1_TM"/>
    <property type="match status" value="1"/>
</dbReference>
<feature type="domain" description="CSC1/OSCA1-like cytosolic" evidence="12">
    <location>
        <begin position="226"/>
        <end position="312"/>
    </location>
</feature>
<evidence type="ECO:0000259" key="11">
    <source>
        <dbReference type="Pfam" id="PF13967"/>
    </source>
</evidence>
<comment type="subcellular location">
    <subcellularLocation>
        <location evidence="1">Membrane</location>
        <topology evidence="1">Multi-pass membrane protein</topology>
    </subcellularLocation>
</comment>
<accession>A0ABR0KAP3</accession>
<feature type="transmembrane region" description="Helical" evidence="8">
    <location>
        <begin position="123"/>
        <end position="141"/>
    </location>
</feature>
<dbReference type="InterPro" id="IPR022257">
    <property type="entry name" value="PHM7_ext"/>
</dbReference>
<evidence type="ECO:0000256" key="5">
    <source>
        <dbReference type="ARBA" id="ARBA00022989"/>
    </source>
</evidence>
<evidence type="ECO:0000256" key="3">
    <source>
        <dbReference type="ARBA" id="ARBA00022448"/>
    </source>
</evidence>
<evidence type="ECO:0000256" key="7">
    <source>
        <dbReference type="SAM" id="MobiDB-lite"/>
    </source>
</evidence>
<dbReference type="PANTHER" id="PTHR13018:SF20">
    <property type="entry name" value="SPORULATION-SPECIFIC PROTEIN 75"/>
    <property type="match status" value="1"/>
</dbReference>
<reference evidence="13 14" key="1">
    <citation type="submission" date="2023-08" db="EMBL/GenBank/DDBJ databases">
        <title>Black Yeasts Isolated from many extreme environments.</title>
        <authorList>
            <person name="Coleine C."/>
            <person name="Stajich J.E."/>
            <person name="Selbmann L."/>
        </authorList>
    </citation>
    <scope>NUCLEOTIDE SEQUENCE [LARGE SCALE GENOMIC DNA]</scope>
    <source>
        <strain evidence="13 14">CCFEE 5885</strain>
    </source>
</reference>
<feature type="compositionally biased region" description="Basic and acidic residues" evidence="7">
    <location>
        <begin position="303"/>
        <end position="325"/>
    </location>
</feature>
<dbReference type="InterPro" id="IPR032880">
    <property type="entry name" value="CSC1/OSCA1-like_N"/>
</dbReference>
<protein>
    <recommendedName>
        <fullName evidence="15">DUF221-domain-containing protein</fullName>
    </recommendedName>
</protein>
<dbReference type="InterPro" id="IPR045122">
    <property type="entry name" value="Csc1-like"/>
</dbReference>
<name>A0ABR0KAP3_9EURO</name>
<feature type="compositionally biased region" description="Basic and acidic residues" evidence="7">
    <location>
        <begin position="1143"/>
        <end position="1152"/>
    </location>
</feature>
<feature type="region of interest" description="Disordered" evidence="7">
    <location>
        <begin position="1066"/>
        <end position="1091"/>
    </location>
</feature>
<dbReference type="PANTHER" id="PTHR13018">
    <property type="entry name" value="PROBABLE MEMBRANE PROTEIN DUF221-RELATED"/>
    <property type="match status" value="1"/>
</dbReference>
<feature type="domain" description="CSC1/OSCA1-like cytosolic" evidence="12">
    <location>
        <begin position="570"/>
        <end position="669"/>
    </location>
</feature>
<dbReference type="Pfam" id="PF12621">
    <property type="entry name" value="PHM7_ext"/>
    <property type="match status" value="1"/>
</dbReference>
<feature type="compositionally biased region" description="Basic and acidic residues" evidence="7">
    <location>
        <begin position="1210"/>
        <end position="1219"/>
    </location>
</feature>
<organism evidence="13 14">
    <name type="scientific">Lithohypha guttulata</name>
    <dbReference type="NCBI Taxonomy" id="1690604"/>
    <lineage>
        <taxon>Eukaryota</taxon>
        <taxon>Fungi</taxon>
        <taxon>Dikarya</taxon>
        <taxon>Ascomycota</taxon>
        <taxon>Pezizomycotina</taxon>
        <taxon>Eurotiomycetes</taxon>
        <taxon>Chaetothyriomycetidae</taxon>
        <taxon>Chaetothyriales</taxon>
        <taxon>Trichomeriaceae</taxon>
        <taxon>Lithohypha</taxon>
    </lineage>
</organism>
<feature type="region of interest" description="Disordered" evidence="7">
    <location>
        <begin position="1125"/>
        <end position="1219"/>
    </location>
</feature>
<evidence type="ECO:0000259" key="9">
    <source>
        <dbReference type="Pfam" id="PF02714"/>
    </source>
</evidence>
<sequence>MYQEIAATAVRHILTPRQDSAVLPSDNPSVTKTSSQSAGQFAASLVTGIVTFAVQLLIFLLIKDRLARIYQPRTYLVPPRERTDPAEAGWFKWIKSVLATSNSEFVQKCGLDAYFFLRYLRTLLKIFVPAAFVLLPVLIPLNVMGGRGANWADTSGDESTNVYGLNQLAWGNVRPAKYRRYWGHWLMALFFVIWISYVAFDELKNYIRMRQAYITSPQHRLRASATTVLVSSIPPKWCTVEALDGLYDVFPGGIRNIWINRNFDELSDKVKLRDQLAQQLESAETDLIKKCYKKNEENIKKAEKEAGKKVTKEERKKKDAEKDARGQQQADAEEGVTSGDPHQIKHTIQETLGAGQDNASSSSSSSSSDDEGDGEPQRKRNILPVPMLGEGFQAVTAGFNKMTGHFRGVGRGAGKGPNGVADDTNDSVPQEKYVHDSATTAPTHGAMGARIDHGTQPAKNSHHQSGHHYPISPKSPLDADGTMDAPRDSQPPENDRRPLNLASPVSPTSTSHEKQAEKTPKPPPSAWQKFKKMIGLGEEEKEPVEYPAAFDKQFEKDDGDAVWRKHIEEKDRDTHRLPIFGWQWMFALPFCGQKVDTIYWCRKELARLNVEIEDDQANPGRFPLMNSAFIQFNHQVAAHMACQSLSHHLPEQMAPRLVEIDPSDVIWDNMSIPWWQDYIRTTLVLAVIVGMIFLWAIPVAFTSAVSQLNTLADRYTWLNWLHVLPPWFRSFLQGVLPIVLLALLTFLLPLILRALARLQGIKSGMLIELAVQKYYFFFIFVQLFLIVTLGSSAVQLVKEFTSVEGIANIPNILSVTIPTASNYFFSYMLLQALSVSAGALLQVGPLVIWFILAPILDSTARAKFKRQTNLNNIRWGTFFPVYTNLACIGIIYSVISPLILVFNIITFSLFWFVYRYNTLYVTRFTLDTGGLLFPNAINCTFVGVYVLEVALIGLFFLVRDENGDVACEGQAIGTIIMLILTAIYQILLNNAFSPLFRYLPITLEDDAVRRDEEFARAMRVRRNNHNAAHEKLIEHEREDQDIEDQLEDHERRELEHDRQQHEYEMQQIASSRHKPNDTTRTPTQIATNDEPELAPYKFQNPEINMDLDGNSKAYNITRGIAKRTANALPEPIQRGLSKRRRSSWADRDDQRNRRSSYFGQNFNQHDSDREMSQSRGEYGDTLHPSAAEHAHTHSANNRSQSKRKGGNNGHMRERSDPTRVFDAINNFNPLAGDPNDIEAQRKARAELSDALYSGINDELEDLTPEQRDALVQRAFQHSALRARRPVIWIPRDELGVSDDEVKRIGRFAKAPPSSGAKKHEGSIWVSNVRQGLDSKGRCVYSGAPPDFSEVDLIQL</sequence>
<keyword evidence="5 8" id="KW-1133">Transmembrane helix</keyword>
<feature type="region of interest" description="Disordered" evidence="7">
    <location>
        <begin position="440"/>
        <end position="528"/>
    </location>
</feature>
<evidence type="ECO:0000313" key="13">
    <source>
        <dbReference type="EMBL" id="KAK5092642.1"/>
    </source>
</evidence>
<evidence type="ECO:0000259" key="12">
    <source>
        <dbReference type="Pfam" id="PF14703"/>
    </source>
</evidence>
<feature type="compositionally biased region" description="Basic and acidic residues" evidence="7">
    <location>
        <begin position="511"/>
        <end position="520"/>
    </location>
</feature>
<feature type="transmembrane region" description="Helical" evidence="8">
    <location>
        <begin position="41"/>
        <end position="62"/>
    </location>
</feature>